<dbReference type="KEGG" id="cmah:C1I91_18140"/>
<proteinExistence type="predicted"/>
<evidence type="ECO:0000313" key="2">
    <source>
        <dbReference type="EMBL" id="QAA33409.1"/>
    </source>
</evidence>
<keyword evidence="3" id="KW-1185">Reference proteome</keyword>
<feature type="transmembrane region" description="Helical" evidence="1">
    <location>
        <begin position="101"/>
        <end position="120"/>
    </location>
</feature>
<dbReference type="Proteomes" id="UP000286268">
    <property type="component" value="Chromosome"/>
</dbReference>
<dbReference type="AlphaFoldDB" id="A0A3R5UGV5"/>
<evidence type="ECO:0000313" key="3">
    <source>
        <dbReference type="Proteomes" id="UP000286268"/>
    </source>
</evidence>
<name>A0A3R5UGV5_9CLOT</name>
<keyword evidence="1" id="KW-1133">Transmembrane helix</keyword>
<feature type="transmembrane region" description="Helical" evidence="1">
    <location>
        <begin position="20"/>
        <end position="41"/>
    </location>
</feature>
<feature type="transmembrane region" description="Helical" evidence="1">
    <location>
        <begin position="61"/>
        <end position="81"/>
    </location>
</feature>
<gene>
    <name evidence="2" type="ORF">C1I91_18140</name>
</gene>
<reference evidence="2 3" key="1">
    <citation type="submission" date="2018-01" db="EMBL/GenBank/DDBJ databases">
        <title>Genome Sequencing and Assembly of Anaerobacter polyendosporus strain CT4.</title>
        <authorList>
            <person name="Tachaapaikoon C."/>
            <person name="Sutheeworapong S."/>
            <person name="Jenjaroenpun P."/>
            <person name="Wongsurawat T."/>
            <person name="Nookeaw I."/>
            <person name="Cheawchanlertfa P."/>
            <person name="Kosugi A."/>
            <person name="Cheevadhanarak S."/>
            <person name="Ratanakhanokchai K."/>
        </authorList>
    </citation>
    <scope>NUCLEOTIDE SEQUENCE [LARGE SCALE GENOMIC DNA]</scope>
    <source>
        <strain evidence="2 3">CT4</strain>
    </source>
</reference>
<organism evidence="2 3">
    <name type="scientific">Clostridium manihotivorum</name>
    <dbReference type="NCBI Taxonomy" id="2320868"/>
    <lineage>
        <taxon>Bacteria</taxon>
        <taxon>Bacillati</taxon>
        <taxon>Bacillota</taxon>
        <taxon>Clostridia</taxon>
        <taxon>Eubacteriales</taxon>
        <taxon>Clostridiaceae</taxon>
        <taxon>Clostridium</taxon>
    </lineage>
</organism>
<sequence>MVLSNNALVLANKQKEATFQILPSMLLVTLVFIGLGVLLGIERLAAERKKNGIWKINLPKLIFLGIPSLYFSLGIFLYYSSISFVRDIIAYPLDYFFNNNVNILSLFQVILGYVIISSFTKVDN</sequence>
<keyword evidence="1" id="KW-0472">Membrane</keyword>
<protein>
    <submittedName>
        <fullName evidence="2">Uncharacterized protein</fullName>
    </submittedName>
</protein>
<evidence type="ECO:0000256" key="1">
    <source>
        <dbReference type="SAM" id="Phobius"/>
    </source>
</evidence>
<accession>A0A3R5UGV5</accession>
<dbReference type="EMBL" id="CP025746">
    <property type="protein sequence ID" value="QAA33409.1"/>
    <property type="molecule type" value="Genomic_DNA"/>
</dbReference>
<keyword evidence="1" id="KW-0812">Transmembrane</keyword>